<dbReference type="InterPro" id="IPR003695">
    <property type="entry name" value="Ppx_GppA_N"/>
</dbReference>
<organism evidence="2 3">
    <name type="scientific">Paraconexibacter antarcticus</name>
    <dbReference type="NCBI Taxonomy" id="2949664"/>
    <lineage>
        <taxon>Bacteria</taxon>
        <taxon>Bacillati</taxon>
        <taxon>Actinomycetota</taxon>
        <taxon>Thermoleophilia</taxon>
        <taxon>Solirubrobacterales</taxon>
        <taxon>Paraconexibacteraceae</taxon>
        <taxon>Paraconexibacter</taxon>
    </lineage>
</organism>
<reference evidence="2 3" key="1">
    <citation type="submission" date="2022-06" db="EMBL/GenBank/DDBJ databases">
        <title>Paraconexibacter antarcticus.</title>
        <authorList>
            <person name="Kim C.S."/>
        </authorList>
    </citation>
    <scope>NUCLEOTIDE SEQUENCE [LARGE SCALE GENOMIC DNA]</scope>
    <source>
        <strain evidence="2 3">02-257</strain>
    </source>
</reference>
<keyword evidence="3" id="KW-1185">Reference proteome</keyword>
<dbReference type="RefSeq" id="WP_254570119.1">
    <property type="nucleotide sequence ID" value="NZ_CP098502.1"/>
</dbReference>
<gene>
    <name evidence="2" type="ORF">NBH00_18845</name>
</gene>
<dbReference type="Gene3D" id="3.30.420.40">
    <property type="match status" value="1"/>
</dbReference>
<proteinExistence type="predicted"/>
<evidence type="ECO:0000313" key="2">
    <source>
        <dbReference type="EMBL" id="UTI63394.1"/>
    </source>
</evidence>
<accession>A0ABY5DP48</accession>
<dbReference type="InterPro" id="IPR043129">
    <property type="entry name" value="ATPase_NBD"/>
</dbReference>
<dbReference type="PANTHER" id="PTHR30005">
    <property type="entry name" value="EXOPOLYPHOSPHATASE"/>
    <property type="match status" value="1"/>
</dbReference>
<evidence type="ECO:0000259" key="1">
    <source>
        <dbReference type="Pfam" id="PF02541"/>
    </source>
</evidence>
<name>A0ABY5DP48_9ACTN</name>
<dbReference type="InterPro" id="IPR050273">
    <property type="entry name" value="GppA/Ppx_hydrolase"/>
</dbReference>
<dbReference type="CDD" id="cd24054">
    <property type="entry name" value="ASKHA_NBD_AaPPX-GppA_MtPPX2-like"/>
    <property type="match status" value="1"/>
</dbReference>
<evidence type="ECO:0000313" key="3">
    <source>
        <dbReference type="Proteomes" id="UP001056035"/>
    </source>
</evidence>
<dbReference type="SUPFAM" id="SSF53067">
    <property type="entry name" value="Actin-like ATPase domain"/>
    <property type="match status" value="2"/>
</dbReference>
<feature type="domain" description="Ppx/GppA phosphatase N-terminal" evidence="1">
    <location>
        <begin position="23"/>
        <end position="295"/>
    </location>
</feature>
<dbReference type="EMBL" id="CP098502">
    <property type="protein sequence ID" value="UTI63394.1"/>
    <property type="molecule type" value="Genomic_DNA"/>
</dbReference>
<sequence length="309" mass="32737">MRVSVVDIGTNSTRLLIADVMPDGRVTELARESTVTRLGQGVDTSGVLAPEAMDRVFATLDRYRERIDVLQAGDATIAVLTSAVRDAANGPGFAERVRAEYGLDARTLSGDEEAQLTFLGATAARASGEPAPVVVIDIGGGSTEFVVGARGAVSFHVSTQAGVVRQSERHIHHDPPHHDELIATAEDVRAIFAAAFPPAVRDGVAAGVAVAGTATSCAAILLELVPYDPERVHGFRLGLPQCEELLARLAQMDEDERRRVPGLHPDRASVIVPGVVMLVEAMRLLGLDDVEVSEHDILRGAALRLARVG</sequence>
<dbReference type="PANTHER" id="PTHR30005:SF13">
    <property type="entry name" value="EXOPOLYPHOSPHATASE 2"/>
    <property type="match status" value="1"/>
</dbReference>
<dbReference type="Gene3D" id="3.30.420.150">
    <property type="entry name" value="Exopolyphosphatase. Domain 2"/>
    <property type="match status" value="1"/>
</dbReference>
<dbReference type="Pfam" id="PF02541">
    <property type="entry name" value="Ppx-GppA"/>
    <property type="match status" value="1"/>
</dbReference>
<dbReference type="Proteomes" id="UP001056035">
    <property type="component" value="Chromosome"/>
</dbReference>
<protein>
    <submittedName>
        <fullName evidence="2">Ppx/GppA family phosphatase</fullName>
    </submittedName>
</protein>